<accession>A0ABP0M273</accession>
<evidence type="ECO:0000313" key="2">
    <source>
        <dbReference type="Proteomes" id="UP001642464"/>
    </source>
</evidence>
<dbReference type="Proteomes" id="UP001642464">
    <property type="component" value="Unassembled WGS sequence"/>
</dbReference>
<organism evidence="1 2">
    <name type="scientific">Durusdinium trenchii</name>
    <dbReference type="NCBI Taxonomy" id="1381693"/>
    <lineage>
        <taxon>Eukaryota</taxon>
        <taxon>Sar</taxon>
        <taxon>Alveolata</taxon>
        <taxon>Dinophyceae</taxon>
        <taxon>Suessiales</taxon>
        <taxon>Symbiodiniaceae</taxon>
        <taxon>Durusdinium</taxon>
    </lineage>
</organism>
<comment type="caution">
    <text evidence="1">The sequence shown here is derived from an EMBL/GenBank/DDBJ whole genome shotgun (WGS) entry which is preliminary data.</text>
</comment>
<keyword evidence="2" id="KW-1185">Reference proteome</keyword>
<protein>
    <submittedName>
        <fullName evidence="1">Pro-Pol polyprotein</fullName>
    </submittedName>
</protein>
<reference evidence="1 2" key="1">
    <citation type="submission" date="2024-02" db="EMBL/GenBank/DDBJ databases">
        <authorList>
            <person name="Chen Y."/>
            <person name="Shah S."/>
            <person name="Dougan E. K."/>
            <person name="Thang M."/>
            <person name="Chan C."/>
        </authorList>
    </citation>
    <scope>NUCLEOTIDE SEQUENCE [LARGE SCALE GENOMIC DNA]</scope>
</reference>
<gene>
    <name evidence="1" type="ORF">SCF082_LOCUS25751</name>
</gene>
<name>A0ABP0M273_9DINO</name>
<sequence>MSKKVAGEAERVTFSECIADGRVPAPDKTTFPKWQAWRRKEGRRPVRKRDGRGMRTDEEVALWKAIMVEYYGEEDSEEDDDEEDEESSAADVDELLKQLRQLFRPDQEDMGVLLARVTRLVMALKTLGHDVKTEDLDRVTLKAEIIQEAYDRVGTWDARALVRTLRDQFAFVALDPNLSDEDKTLKAEALGQVILGFGGKESSKSDKLFSTPSVEGPVLDSPTREAVSLKEVGRAGLAKRSTDGGNSPLHAKVAALEMELEALKRGSDGSVAGGEAQTKMLQETLMAKGGVTSVTSVKTDVNWPTLTDDRSEARDVAQFYEEFEDCCSLANNCKGVSFYEHLSGCGAGKS</sequence>
<dbReference type="EMBL" id="CAXAMM010019375">
    <property type="protein sequence ID" value="CAK9045581.1"/>
    <property type="molecule type" value="Genomic_DNA"/>
</dbReference>
<evidence type="ECO:0000313" key="1">
    <source>
        <dbReference type="EMBL" id="CAK9045581.1"/>
    </source>
</evidence>
<proteinExistence type="predicted"/>